<evidence type="ECO:0000313" key="1">
    <source>
        <dbReference type="EMBL" id="ACL16606.1"/>
    </source>
</evidence>
<dbReference type="EMBL" id="CP001338">
    <property type="protein sequence ID" value="ACL16606.1"/>
    <property type="molecule type" value="Genomic_DNA"/>
</dbReference>
<proteinExistence type="predicted"/>
<sequence>MRSYPKKVSLPVTCHQRGEGVLIPQIAFPVLELKFFLRFQGFWSDPGDCPGARPRGYRTRLTFGTVGCLHSAGSTTQTGWSGRPGWTRTLWHTRPPFCRRTSARLMAGRRPRLRWSVAGTIILILSRPSLIKRSKIAGLCVSKNMYQPYYRRSRRINGKG</sequence>
<dbReference type="KEGG" id="mpl:Mpal_1272"/>
<dbReference type="HOGENOM" id="CLU_1648329_0_0_2"/>
<accession>B8GHK1</accession>
<dbReference type="AlphaFoldDB" id="B8GHK1"/>
<name>B8GHK1_METPE</name>
<dbReference type="Proteomes" id="UP000002457">
    <property type="component" value="Chromosome"/>
</dbReference>
<gene>
    <name evidence="1" type="ordered locus">Mpal_1272</name>
</gene>
<protein>
    <submittedName>
        <fullName evidence="1">Uncharacterized protein</fullName>
    </submittedName>
</protein>
<keyword evidence="2" id="KW-1185">Reference proteome</keyword>
<evidence type="ECO:0000313" key="2">
    <source>
        <dbReference type="Proteomes" id="UP000002457"/>
    </source>
</evidence>
<organism evidence="1 2">
    <name type="scientific">Methanosphaerula palustris (strain ATCC BAA-1556 / DSM 19958 / E1-9c)</name>
    <dbReference type="NCBI Taxonomy" id="521011"/>
    <lineage>
        <taxon>Archaea</taxon>
        <taxon>Methanobacteriati</taxon>
        <taxon>Methanobacteriota</taxon>
        <taxon>Stenosarchaea group</taxon>
        <taxon>Methanomicrobia</taxon>
        <taxon>Methanomicrobiales</taxon>
        <taxon>Methanoregulaceae</taxon>
        <taxon>Methanosphaerula</taxon>
    </lineage>
</organism>
<dbReference type="STRING" id="521011.Mpal_1272"/>
<reference evidence="1 2" key="1">
    <citation type="journal article" date="2015" name="Genome Announc.">
        <title>Complete Genome Sequence of Methanosphaerula palustris E1-9CT, a Hydrogenotrophic Methanogen Isolated from a Minerotrophic Fen Peatland.</title>
        <authorList>
            <person name="Cadillo-Quiroz H."/>
            <person name="Browne P."/>
            <person name="Kyrpides N."/>
            <person name="Woyke T."/>
            <person name="Goodwin L."/>
            <person name="Detter C."/>
            <person name="Yavitt J.B."/>
            <person name="Zinder S.H."/>
        </authorList>
    </citation>
    <scope>NUCLEOTIDE SEQUENCE [LARGE SCALE GENOMIC DNA]</scope>
    <source>
        <strain evidence="2">ATCC BAA-1556 / DSM 19958 / E1-9c</strain>
    </source>
</reference>